<dbReference type="SUPFAM" id="SSF160443">
    <property type="entry name" value="SMR domain-like"/>
    <property type="match status" value="1"/>
</dbReference>
<dbReference type="SMART" id="SM00463">
    <property type="entry name" value="SMR"/>
    <property type="match status" value="1"/>
</dbReference>
<protein>
    <recommendedName>
        <fullName evidence="1">Smr domain-containing protein</fullName>
    </recommendedName>
</protein>
<sequence length="141" mass="16252">MAAKAFRRGDKKTAKREANEGKRYKQLYLYEKRSVVERTLASKNSYLNRNQSIDLHGLHESEVEDVLDQYIYGIREKISTGEIASNRGNHRGHCVTIITGKGNNSRNFTPVVKNEVRRYLKENRIGFKEGRDGGYFTINIV</sequence>
<dbReference type="InterPro" id="IPR036063">
    <property type="entry name" value="Smr_dom_sf"/>
</dbReference>
<evidence type="ECO:0000259" key="1">
    <source>
        <dbReference type="PROSITE" id="PS50828"/>
    </source>
</evidence>
<dbReference type="PANTHER" id="PTHR46535">
    <property type="entry name" value="NEDD4-BINDING PROTEIN 2"/>
    <property type="match status" value="1"/>
</dbReference>
<dbReference type="Gene3D" id="3.30.1370.110">
    <property type="match status" value="1"/>
</dbReference>
<reference evidence="2" key="1">
    <citation type="submission" date="2021-01" db="EMBL/GenBank/DDBJ databases">
        <authorList>
            <person name="Corre E."/>
            <person name="Pelletier E."/>
            <person name="Niang G."/>
            <person name="Scheremetjew M."/>
            <person name="Finn R."/>
            <person name="Kale V."/>
            <person name="Holt S."/>
            <person name="Cochrane G."/>
            <person name="Meng A."/>
            <person name="Brown T."/>
            <person name="Cohen L."/>
        </authorList>
    </citation>
    <scope>NUCLEOTIDE SEQUENCE</scope>
    <source>
        <strain evidence="2">FSP1.4</strain>
    </source>
</reference>
<evidence type="ECO:0000313" key="2">
    <source>
        <dbReference type="EMBL" id="CAE0351595.1"/>
    </source>
</evidence>
<proteinExistence type="predicted"/>
<dbReference type="Pfam" id="PF01713">
    <property type="entry name" value="Smr"/>
    <property type="match status" value="1"/>
</dbReference>
<name>A0A7S3NBE6_9SPIT</name>
<organism evidence="2">
    <name type="scientific">Euplotes harpa</name>
    <dbReference type="NCBI Taxonomy" id="151035"/>
    <lineage>
        <taxon>Eukaryota</taxon>
        <taxon>Sar</taxon>
        <taxon>Alveolata</taxon>
        <taxon>Ciliophora</taxon>
        <taxon>Intramacronucleata</taxon>
        <taxon>Spirotrichea</taxon>
        <taxon>Hypotrichia</taxon>
        <taxon>Euplotida</taxon>
        <taxon>Euplotidae</taxon>
        <taxon>Euplotes</taxon>
    </lineage>
</organism>
<dbReference type="PROSITE" id="PS50828">
    <property type="entry name" value="SMR"/>
    <property type="match status" value="1"/>
</dbReference>
<dbReference type="AlphaFoldDB" id="A0A7S3NBE6"/>
<dbReference type="EMBL" id="HBII01025345">
    <property type="protein sequence ID" value="CAE0351595.1"/>
    <property type="molecule type" value="Transcribed_RNA"/>
</dbReference>
<dbReference type="GO" id="GO:0004519">
    <property type="term" value="F:endonuclease activity"/>
    <property type="evidence" value="ECO:0007669"/>
    <property type="project" value="TreeGrafter"/>
</dbReference>
<feature type="domain" description="Smr" evidence="1">
    <location>
        <begin position="53"/>
        <end position="141"/>
    </location>
</feature>
<dbReference type="PANTHER" id="PTHR46535:SF1">
    <property type="entry name" value="NEDD4-BINDING PROTEIN 2"/>
    <property type="match status" value="1"/>
</dbReference>
<dbReference type="InterPro" id="IPR052772">
    <property type="entry name" value="Endo/PolyKinase_Domain-Protein"/>
</dbReference>
<accession>A0A7S3NBE6</accession>
<dbReference type="InterPro" id="IPR002625">
    <property type="entry name" value="Smr_dom"/>
</dbReference>
<gene>
    <name evidence="2" type="ORF">EHAR0213_LOCUS10509</name>
</gene>
<dbReference type="GO" id="GO:0005634">
    <property type="term" value="C:nucleus"/>
    <property type="evidence" value="ECO:0007669"/>
    <property type="project" value="TreeGrafter"/>
</dbReference>